<evidence type="ECO:0008006" key="5">
    <source>
        <dbReference type="Google" id="ProtNLM"/>
    </source>
</evidence>
<dbReference type="GeneID" id="79176576"/>
<evidence type="ECO:0000256" key="2">
    <source>
        <dbReference type="SAM" id="SignalP"/>
    </source>
</evidence>
<dbReference type="HOGENOM" id="CLU_179845_0_0_6"/>
<proteinExistence type="predicted"/>
<dbReference type="Proteomes" id="UP000011866">
    <property type="component" value="Chromosome"/>
</dbReference>
<keyword evidence="2" id="KW-0732">Signal</keyword>
<dbReference type="EMBL" id="HF680312">
    <property type="protein sequence ID" value="CCU72137.1"/>
    <property type="molecule type" value="Genomic_DNA"/>
</dbReference>
<feature type="signal peptide" evidence="2">
    <location>
        <begin position="1"/>
        <end position="23"/>
    </location>
</feature>
<feature type="compositionally biased region" description="Basic and acidic residues" evidence="1">
    <location>
        <begin position="82"/>
        <end position="108"/>
    </location>
</feature>
<dbReference type="PATRIC" id="fig|1298593.3.peg.1643"/>
<reference evidence="3 4" key="1">
    <citation type="journal article" date="2013" name="Genome Announc.">
        <title>Genome Sequence of Thalassolituus oleivorans MIL-1 (DSM 14913T).</title>
        <authorList>
            <person name="Golyshin P.N."/>
            <person name="Werner J."/>
            <person name="Chernikova T.N."/>
            <person name="Tran H."/>
            <person name="Ferrer M."/>
            <person name="Yakimov M.M."/>
            <person name="Teeling H."/>
            <person name="Golyshina O.V."/>
        </authorList>
    </citation>
    <scope>NUCLEOTIDE SEQUENCE [LARGE SCALE GENOMIC DNA]</scope>
    <source>
        <strain evidence="3 4">MIL-1</strain>
    </source>
</reference>
<name>M5DSI8_9GAMM</name>
<evidence type="ECO:0000313" key="3">
    <source>
        <dbReference type="EMBL" id="CCU72137.1"/>
    </source>
</evidence>
<dbReference type="eggNOG" id="ENOG5033G9J">
    <property type="taxonomic scope" value="Bacteria"/>
</dbReference>
<keyword evidence="4" id="KW-1185">Reference proteome</keyword>
<dbReference type="STRING" id="187493.CN03_09665"/>
<organism evidence="3 4">
    <name type="scientific">Thalassolituus oleivorans MIL-1</name>
    <dbReference type="NCBI Taxonomy" id="1298593"/>
    <lineage>
        <taxon>Bacteria</taxon>
        <taxon>Pseudomonadati</taxon>
        <taxon>Pseudomonadota</taxon>
        <taxon>Gammaproteobacteria</taxon>
        <taxon>Oceanospirillales</taxon>
        <taxon>Oceanospirillaceae</taxon>
        <taxon>Thalassolituus</taxon>
    </lineage>
</organism>
<dbReference type="AlphaFoldDB" id="M5DSI8"/>
<sequence>MKKNIVTLCLAFSSTLYTVSALAHDPKEHMEQAAKPDCAPMEKMDHNKMDMNDPVMQAMMKKCMGKMKHDESNSTKGVIEANENHGHDHQEDSSKKNDKSSSHDHGSH</sequence>
<dbReference type="KEGG" id="tol:TOL_1713"/>
<feature type="chain" id="PRO_5004065614" description="Pentapeptide MXKDX repeat protein" evidence="2">
    <location>
        <begin position="24"/>
        <end position="108"/>
    </location>
</feature>
<feature type="region of interest" description="Disordered" evidence="1">
    <location>
        <begin position="64"/>
        <end position="108"/>
    </location>
</feature>
<accession>M5DSI8</accession>
<evidence type="ECO:0000313" key="4">
    <source>
        <dbReference type="Proteomes" id="UP000011866"/>
    </source>
</evidence>
<gene>
    <name evidence="3" type="ORF">TOL_1713</name>
</gene>
<evidence type="ECO:0000256" key="1">
    <source>
        <dbReference type="SAM" id="MobiDB-lite"/>
    </source>
</evidence>
<dbReference type="RefSeq" id="WP_015486863.1">
    <property type="nucleotide sequence ID" value="NC_020888.1"/>
</dbReference>
<protein>
    <recommendedName>
        <fullName evidence="5">Pentapeptide MXKDX repeat protein</fullName>
    </recommendedName>
</protein>